<feature type="compositionally biased region" description="Polar residues" evidence="1">
    <location>
        <begin position="87"/>
        <end position="102"/>
    </location>
</feature>
<feature type="region of interest" description="Disordered" evidence="1">
    <location>
        <begin position="81"/>
        <end position="102"/>
    </location>
</feature>
<sequence>MVGGDINVGETDAGKSGLDLPDARTDGYNDTYALLTRGLVDGLRLGSLTHEIGSTDDDTPGDGVFPCPGAGAIDAPYVGGADRSDGLNATRSGSSCNAACGR</sequence>
<proteinExistence type="predicted"/>
<gene>
    <name evidence="2" type="ORF">CA12_24930</name>
</gene>
<dbReference type="AlphaFoldDB" id="A0A517PAK6"/>
<evidence type="ECO:0000313" key="3">
    <source>
        <dbReference type="Proteomes" id="UP000318741"/>
    </source>
</evidence>
<dbReference type="KEGG" id="acaf:CA12_24930"/>
<feature type="region of interest" description="Disordered" evidence="1">
    <location>
        <begin position="1"/>
        <end position="24"/>
    </location>
</feature>
<accession>A0A517PAK6</accession>
<protein>
    <submittedName>
        <fullName evidence="2">Uncharacterized protein</fullName>
    </submittedName>
</protein>
<evidence type="ECO:0000313" key="2">
    <source>
        <dbReference type="EMBL" id="QDT16391.1"/>
    </source>
</evidence>
<keyword evidence="3" id="KW-1185">Reference proteome</keyword>
<dbReference type="Proteomes" id="UP000318741">
    <property type="component" value="Chromosome"/>
</dbReference>
<reference evidence="2 3" key="1">
    <citation type="submission" date="2019-02" db="EMBL/GenBank/DDBJ databases">
        <title>Deep-cultivation of Planctomycetes and their phenomic and genomic characterization uncovers novel biology.</title>
        <authorList>
            <person name="Wiegand S."/>
            <person name="Jogler M."/>
            <person name="Boedeker C."/>
            <person name="Pinto D."/>
            <person name="Vollmers J."/>
            <person name="Rivas-Marin E."/>
            <person name="Kohn T."/>
            <person name="Peeters S.H."/>
            <person name="Heuer A."/>
            <person name="Rast P."/>
            <person name="Oberbeckmann S."/>
            <person name="Bunk B."/>
            <person name="Jeske O."/>
            <person name="Meyerdierks A."/>
            <person name="Storesund J.E."/>
            <person name="Kallscheuer N."/>
            <person name="Luecker S."/>
            <person name="Lage O.M."/>
            <person name="Pohl T."/>
            <person name="Merkel B.J."/>
            <person name="Hornburger P."/>
            <person name="Mueller R.-W."/>
            <person name="Bruemmer F."/>
            <person name="Labrenz M."/>
            <person name="Spormann A.M."/>
            <person name="Op den Camp H."/>
            <person name="Overmann J."/>
            <person name="Amann R."/>
            <person name="Jetten M.S.M."/>
            <person name="Mascher T."/>
            <person name="Medema M.H."/>
            <person name="Devos D.P."/>
            <person name="Kaster A.-K."/>
            <person name="Ovreas L."/>
            <person name="Rohde M."/>
            <person name="Galperin M.Y."/>
            <person name="Jogler C."/>
        </authorList>
    </citation>
    <scope>NUCLEOTIDE SEQUENCE [LARGE SCALE GENOMIC DNA]</scope>
    <source>
        <strain evidence="2 3">CA12</strain>
    </source>
</reference>
<organism evidence="2 3">
    <name type="scientific">Alienimonas californiensis</name>
    <dbReference type="NCBI Taxonomy" id="2527989"/>
    <lineage>
        <taxon>Bacteria</taxon>
        <taxon>Pseudomonadati</taxon>
        <taxon>Planctomycetota</taxon>
        <taxon>Planctomycetia</taxon>
        <taxon>Planctomycetales</taxon>
        <taxon>Planctomycetaceae</taxon>
        <taxon>Alienimonas</taxon>
    </lineage>
</organism>
<evidence type="ECO:0000256" key="1">
    <source>
        <dbReference type="SAM" id="MobiDB-lite"/>
    </source>
</evidence>
<name>A0A517PAK6_9PLAN</name>
<dbReference type="EMBL" id="CP036265">
    <property type="protein sequence ID" value="QDT16391.1"/>
    <property type="molecule type" value="Genomic_DNA"/>
</dbReference>